<dbReference type="KEGG" id="mpro:BJP34_02920"/>
<dbReference type="RefSeq" id="WP_070391042.1">
    <property type="nucleotide sequence ID" value="NZ_CP017599.1"/>
</dbReference>
<dbReference type="Proteomes" id="UP000177870">
    <property type="component" value="Chromosome"/>
</dbReference>
<dbReference type="InterPro" id="IPR050834">
    <property type="entry name" value="Glycosyltransf_2"/>
</dbReference>
<dbReference type="PANTHER" id="PTHR43685">
    <property type="entry name" value="GLYCOSYLTRANSFERASE"/>
    <property type="match status" value="1"/>
</dbReference>
<dbReference type="Gene3D" id="3.90.550.10">
    <property type="entry name" value="Spore Coat Polysaccharide Biosynthesis Protein SpsA, Chain A"/>
    <property type="match status" value="1"/>
</dbReference>
<dbReference type="Pfam" id="PF00535">
    <property type="entry name" value="Glycos_transf_2"/>
    <property type="match status" value="1"/>
</dbReference>
<gene>
    <name evidence="2" type="ORF">BJP34_02920</name>
</gene>
<sequence>MTLISKLGFKPQKQAHLIAPVTIESSDISIVIPVRNNQKGINLFLSEFFKTQNLESYPQEIIIVDNQSKPEITIPKQFQVAPLSIRVIKCSKLGPASARNMGIKSAQGDWILFTDSDCIPSESLITGYLNAMNGSIGYAGNVKAWSNDVLSNYYETQEILVPLKVIEDGQMLRPEYLITANALVWKKALEKIGGFNEIIKIAAGEDIDLGFRLLEIGNLSYSWESTVYHDFTHGILGFIKRFIRYGKGNKLVSQLYSIDLTPQPFIPNKPGLINQLLSTLQYVCLIVGYRVIAKGAGNREQGTGSREQGVGSRE</sequence>
<protein>
    <recommendedName>
        <fullName evidence="1">Glycosyltransferase 2-like domain-containing protein</fullName>
    </recommendedName>
</protein>
<dbReference type="SUPFAM" id="SSF53448">
    <property type="entry name" value="Nucleotide-diphospho-sugar transferases"/>
    <property type="match status" value="1"/>
</dbReference>
<name>A0A1D8TM84_9CYAN</name>
<dbReference type="EMBL" id="CP017599">
    <property type="protein sequence ID" value="AOW98535.1"/>
    <property type="molecule type" value="Genomic_DNA"/>
</dbReference>
<dbReference type="AlphaFoldDB" id="A0A1D8TM84"/>
<organism evidence="2 3">
    <name type="scientific">Moorena producens PAL-8-15-08-1</name>
    <dbReference type="NCBI Taxonomy" id="1458985"/>
    <lineage>
        <taxon>Bacteria</taxon>
        <taxon>Bacillati</taxon>
        <taxon>Cyanobacteriota</taxon>
        <taxon>Cyanophyceae</taxon>
        <taxon>Coleofasciculales</taxon>
        <taxon>Coleofasciculaceae</taxon>
        <taxon>Moorena</taxon>
    </lineage>
</organism>
<proteinExistence type="predicted"/>
<dbReference type="InterPro" id="IPR029044">
    <property type="entry name" value="Nucleotide-diphossugar_trans"/>
</dbReference>
<accession>A0A1D8TM84</accession>
<feature type="domain" description="Glycosyltransferase 2-like" evidence="1">
    <location>
        <begin position="29"/>
        <end position="192"/>
    </location>
</feature>
<evidence type="ECO:0000313" key="2">
    <source>
        <dbReference type="EMBL" id="AOW98535.1"/>
    </source>
</evidence>
<evidence type="ECO:0000313" key="3">
    <source>
        <dbReference type="Proteomes" id="UP000177870"/>
    </source>
</evidence>
<dbReference type="InterPro" id="IPR001173">
    <property type="entry name" value="Glyco_trans_2-like"/>
</dbReference>
<dbReference type="STRING" id="1458985.BJP34_02920"/>
<dbReference type="PANTHER" id="PTHR43685:SF2">
    <property type="entry name" value="GLYCOSYLTRANSFERASE 2-LIKE DOMAIN-CONTAINING PROTEIN"/>
    <property type="match status" value="1"/>
</dbReference>
<evidence type="ECO:0000259" key="1">
    <source>
        <dbReference type="Pfam" id="PF00535"/>
    </source>
</evidence>
<reference evidence="3" key="1">
    <citation type="submission" date="2016-10" db="EMBL/GenBank/DDBJ databases">
        <title>Comparative genomics uncovers the prolific and rare metabolic potential of the cyanobacterial genus Moorea.</title>
        <authorList>
            <person name="Leao T."/>
            <person name="Castelao G."/>
            <person name="Korobeynikov A."/>
            <person name="Monroe E.A."/>
            <person name="Podell S."/>
            <person name="Glukhov E."/>
            <person name="Allen E."/>
            <person name="Gerwick W.H."/>
            <person name="Gerwick L."/>
        </authorList>
    </citation>
    <scope>NUCLEOTIDE SEQUENCE [LARGE SCALE GENOMIC DNA]</scope>
    <source>
        <strain evidence="3">PAL-8-15-08-1</strain>
    </source>
</reference>